<evidence type="ECO:0000313" key="3">
    <source>
        <dbReference type="EMBL" id="MEH7829563.1"/>
    </source>
</evidence>
<dbReference type="PANTHER" id="PTHR22911:SF103">
    <property type="entry name" value="BLR2811 PROTEIN"/>
    <property type="match status" value="1"/>
</dbReference>
<feature type="transmembrane region" description="Helical" evidence="1">
    <location>
        <begin position="34"/>
        <end position="55"/>
    </location>
</feature>
<dbReference type="Proteomes" id="UP001431963">
    <property type="component" value="Unassembled WGS sequence"/>
</dbReference>
<feature type="domain" description="EamA" evidence="2">
    <location>
        <begin position="6"/>
        <end position="139"/>
    </location>
</feature>
<accession>A0ABU8BXY8</accession>
<evidence type="ECO:0000313" key="4">
    <source>
        <dbReference type="Proteomes" id="UP001431963"/>
    </source>
</evidence>
<feature type="transmembrane region" description="Helical" evidence="1">
    <location>
        <begin position="265"/>
        <end position="281"/>
    </location>
</feature>
<feature type="transmembrane region" description="Helical" evidence="1">
    <location>
        <begin position="178"/>
        <end position="196"/>
    </location>
</feature>
<comment type="caution">
    <text evidence="3">The sequence shown here is derived from an EMBL/GenBank/DDBJ whole genome shotgun (WGS) entry which is preliminary data.</text>
</comment>
<protein>
    <submittedName>
        <fullName evidence="3">DMT family transporter</fullName>
    </submittedName>
</protein>
<dbReference type="Pfam" id="PF00892">
    <property type="entry name" value="EamA"/>
    <property type="match status" value="1"/>
</dbReference>
<evidence type="ECO:0000259" key="2">
    <source>
        <dbReference type="Pfam" id="PF00892"/>
    </source>
</evidence>
<feature type="transmembrane region" description="Helical" evidence="1">
    <location>
        <begin position="7"/>
        <end position="28"/>
    </location>
</feature>
<name>A0ABU8BXY8_9RHOB</name>
<proteinExistence type="predicted"/>
<dbReference type="PANTHER" id="PTHR22911">
    <property type="entry name" value="ACYL-MALONYL CONDENSING ENZYME-RELATED"/>
    <property type="match status" value="1"/>
</dbReference>
<feature type="transmembrane region" description="Helical" evidence="1">
    <location>
        <begin position="124"/>
        <end position="143"/>
    </location>
</feature>
<gene>
    <name evidence="3" type="ORF">V6590_15520</name>
</gene>
<dbReference type="SUPFAM" id="SSF103481">
    <property type="entry name" value="Multidrug resistance efflux transporter EmrE"/>
    <property type="match status" value="2"/>
</dbReference>
<keyword evidence="1" id="KW-0472">Membrane</keyword>
<feature type="transmembrane region" description="Helical" evidence="1">
    <location>
        <begin position="76"/>
        <end position="94"/>
    </location>
</feature>
<dbReference type="EMBL" id="JBALHR010000011">
    <property type="protein sequence ID" value="MEH7829563.1"/>
    <property type="molecule type" value="Genomic_DNA"/>
</dbReference>
<sequence>MTDNTRAILLMNVAMLAFTLNDACMKAVSETLPLFQAIFLRGVATTLALLGLAAMQGQLRFVPGPGDRARIGWRTLAEVVSTATFLLALTHMPIANLSAIMQALPLAVTLGAALWFGERLDAARLLAIMIGFAGVLLIIRPGTEGFDRWALLGLASMAFVTLRDLMTRGLSRSVPSSAVAVWAALAVAVMGGVVTLQQGWQTVSLTQAALLAGATVNLIIGYLTVVMVMRVGDIGVVAPFRYMALLWAILIGAGVFGAWPDGLTLIGSAIVVASGLFTLLADRLRRQRRTA</sequence>
<feature type="transmembrane region" description="Helical" evidence="1">
    <location>
        <begin position="149"/>
        <end position="166"/>
    </location>
</feature>
<keyword evidence="1" id="KW-0812">Transmembrane</keyword>
<dbReference type="RefSeq" id="WP_335424596.1">
    <property type="nucleotide sequence ID" value="NZ_JBALHR010000011.1"/>
</dbReference>
<keyword evidence="1" id="KW-1133">Transmembrane helix</keyword>
<organism evidence="3 4">
    <name type="scientific">Gemmobacter denitrificans</name>
    <dbReference type="NCBI Taxonomy" id="3123040"/>
    <lineage>
        <taxon>Bacteria</taxon>
        <taxon>Pseudomonadati</taxon>
        <taxon>Pseudomonadota</taxon>
        <taxon>Alphaproteobacteria</taxon>
        <taxon>Rhodobacterales</taxon>
        <taxon>Paracoccaceae</taxon>
        <taxon>Gemmobacter</taxon>
    </lineage>
</organism>
<reference evidence="3" key="1">
    <citation type="submission" date="2024-02" db="EMBL/GenBank/DDBJ databases">
        <title>Genome sequences of strain Gemmobacter sp. JM10B15.</title>
        <authorList>
            <person name="Zhang M."/>
        </authorList>
    </citation>
    <scope>NUCLEOTIDE SEQUENCE</scope>
    <source>
        <strain evidence="3">JM10B15</strain>
    </source>
</reference>
<keyword evidence="4" id="KW-1185">Reference proteome</keyword>
<feature type="transmembrane region" description="Helical" evidence="1">
    <location>
        <begin position="208"/>
        <end position="228"/>
    </location>
</feature>
<dbReference type="InterPro" id="IPR037185">
    <property type="entry name" value="EmrE-like"/>
</dbReference>
<dbReference type="InterPro" id="IPR000620">
    <property type="entry name" value="EamA_dom"/>
</dbReference>
<feature type="transmembrane region" description="Helical" evidence="1">
    <location>
        <begin position="100"/>
        <end position="117"/>
    </location>
</feature>
<evidence type="ECO:0000256" key="1">
    <source>
        <dbReference type="SAM" id="Phobius"/>
    </source>
</evidence>
<feature type="transmembrane region" description="Helical" evidence="1">
    <location>
        <begin position="240"/>
        <end position="259"/>
    </location>
</feature>